<feature type="compositionally biased region" description="Basic and acidic residues" evidence="1">
    <location>
        <begin position="37"/>
        <end position="53"/>
    </location>
</feature>
<organism evidence="2 3">
    <name type="scientific">Fusarium flagelliforme</name>
    <dbReference type="NCBI Taxonomy" id="2675880"/>
    <lineage>
        <taxon>Eukaryota</taxon>
        <taxon>Fungi</taxon>
        <taxon>Dikarya</taxon>
        <taxon>Ascomycota</taxon>
        <taxon>Pezizomycotina</taxon>
        <taxon>Sordariomycetes</taxon>
        <taxon>Hypocreomycetidae</taxon>
        <taxon>Hypocreales</taxon>
        <taxon>Nectriaceae</taxon>
        <taxon>Fusarium</taxon>
        <taxon>Fusarium incarnatum-equiseti species complex</taxon>
    </lineage>
</organism>
<comment type="caution">
    <text evidence="2">The sequence shown here is derived from an EMBL/GenBank/DDBJ whole genome shotgun (WGS) entry which is preliminary data.</text>
</comment>
<name>A0A395MWK3_9HYPO</name>
<dbReference type="EMBL" id="PXXK01000090">
    <property type="protein sequence ID" value="RFN51823.1"/>
    <property type="molecule type" value="Genomic_DNA"/>
</dbReference>
<sequence>MDNLVWSAIQYVQVPFAPQARVSERVVGHLFAALKRKTPEEVQRGENPRRDELDAAGGTMSVKRRDGTVQNAALPVWWFCCVHDPYKVAVGLDCIDNRSLETNQRCRKQEVVKSDHGKNMTKVNASQRRKYVHRFRK</sequence>
<evidence type="ECO:0000313" key="3">
    <source>
        <dbReference type="Proteomes" id="UP000265631"/>
    </source>
</evidence>
<reference evidence="2 3" key="1">
    <citation type="journal article" date="2018" name="PLoS Pathog.">
        <title>Evolution of structural diversity of trichothecenes, a family of toxins produced by plant pathogenic and entomopathogenic fungi.</title>
        <authorList>
            <person name="Proctor R.H."/>
            <person name="McCormick S.P."/>
            <person name="Kim H.S."/>
            <person name="Cardoza R.E."/>
            <person name="Stanley A.M."/>
            <person name="Lindo L."/>
            <person name="Kelly A."/>
            <person name="Brown D.W."/>
            <person name="Lee T."/>
            <person name="Vaughan M.M."/>
            <person name="Alexander N.J."/>
            <person name="Busman M."/>
            <person name="Gutierrez S."/>
        </authorList>
    </citation>
    <scope>NUCLEOTIDE SEQUENCE [LARGE SCALE GENOMIC DNA]</scope>
    <source>
        <strain evidence="2 3">NRRL 13405</strain>
    </source>
</reference>
<proteinExistence type="predicted"/>
<feature type="region of interest" description="Disordered" evidence="1">
    <location>
        <begin position="37"/>
        <end position="60"/>
    </location>
</feature>
<dbReference type="Proteomes" id="UP000265631">
    <property type="component" value="Unassembled WGS sequence"/>
</dbReference>
<protein>
    <submittedName>
        <fullName evidence="2">Uncharacterized protein</fullName>
    </submittedName>
</protein>
<accession>A0A395MWK3</accession>
<gene>
    <name evidence="2" type="ORF">FIE12Z_3877</name>
</gene>
<evidence type="ECO:0000313" key="2">
    <source>
        <dbReference type="EMBL" id="RFN51823.1"/>
    </source>
</evidence>
<keyword evidence="3" id="KW-1185">Reference proteome</keyword>
<evidence type="ECO:0000256" key="1">
    <source>
        <dbReference type="SAM" id="MobiDB-lite"/>
    </source>
</evidence>
<dbReference type="AlphaFoldDB" id="A0A395MWK3"/>